<comment type="subcellular location">
    <subcellularLocation>
        <location evidence="1">Nucleus</location>
    </subcellularLocation>
</comment>
<keyword evidence="4 7" id="KW-0863">Zinc-finger</keyword>
<dbReference type="SUPFAM" id="SSF57667">
    <property type="entry name" value="beta-beta-alpha zinc fingers"/>
    <property type="match status" value="2"/>
</dbReference>
<dbReference type="AlphaFoldDB" id="A0A8D2M3I5"/>
<reference evidence="10" key="2">
    <citation type="submission" date="2025-09" db="UniProtKB">
        <authorList>
            <consortium name="Ensembl"/>
        </authorList>
    </citation>
    <scope>IDENTIFICATION</scope>
</reference>
<evidence type="ECO:0000256" key="8">
    <source>
        <dbReference type="SAM" id="MobiDB-lite"/>
    </source>
</evidence>
<evidence type="ECO:0000313" key="11">
    <source>
        <dbReference type="Proteomes" id="UP000694413"/>
    </source>
</evidence>
<feature type="region of interest" description="Disordered" evidence="8">
    <location>
        <begin position="20"/>
        <end position="48"/>
    </location>
</feature>
<evidence type="ECO:0000259" key="9">
    <source>
        <dbReference type="PROSITE" id="PS50157"/>
    </source>
</evidence>
<evidence type="ECO:0000256" key="3">
    <source>
        <dbReference type="ARBA" id="ARBA00022737"/>
    </source>
</evidence>
<name>A0A8D2M3I5_ZONAL</name>
<dbReference type="PROSITE" id="PS00028">
    <property type="entry name" value="ZINC_FINGER_C2H2_1"/>
    <property type="match status" value="1"/>
</dbReference>
<protein>
    <recommendedName>
        <fullName evidence="9">C2H2-type domain-containing protein</fullName>
    </recommendedName>
</protein>
<evidence type="ECO:0000313" key="10">
    <source>
        <dbReference type="Ensembl" id="ENSZALP00000001596.1"/>
    </source>
</evidence>
<dbReference type="InterPro" id="IPR036236">
    <property type="entry name" value="Znf_C2H2_sf"/>
</dbReference>
<keyword evidence="2" id="KW-0479">Metal-binding</keyword>
<feature type="domain" description="C2H2-type" evidence="9">
    <location>
        <begin position="106"/>
        <end position="133"/>
    </location>
</feature>
<dbReference type="GO" id="GO:0008270">
    <property type="term" value="F:zinc ion binding"/>
    <property type="evidence" value="ECO:0007669"/>
    <property type="project" value="UniProtKB-KW"/>
</dbReference>
<evidence type="ECO:0000256" key="5">
    <source>
        <dbReference type="ARBA" id="ARBA00022833"/>
    </source>
</evidence>
<dbReference type="FunFam" id="3.30.160.60:FF:000352">
    <property type="entry name" value="zinc finger protein 3 homolog"/>
    <property type="match status" value="1"/>
</dbReference>
<sequence>FMFSSLQFCLQSAASQSVPSQFGSTAQEANGEENWRGSQGERASLGRESSQGLSQSSELVLHEQLIQHQVTHTGEWPYECGECGKSFRMSSNLIVHQRIYTGDWPYECSECGKSFSWSSQLITHQVIHTGEKPYECWEELRVLVQLHPPLEEALWAQPWSLTFPVIHVGNTPGCFSTWFDRNFFLLHLHPLKTAKTGLNEIN</sequence>
<dbReference type="GO" id="GO:0000978">
    <property type="term" value="F:RNA polymerase II cis-regulatory region sequence-specific DNA binding"/>
    <property type="evidence" value="ECO:0007669"/>
    <property type="project" value="TreeGrafter"/>
</dbReference>
<evidence type="ECO:0000256" key="6">
    <source>
        <dbReference type="ARBA" id="ARBA00023242"/>
    </source>
</evidence>
<accession>A0A8D2M3I5</accession>
<dbReference type="GO" id="GO:0005634">
    <property type="term" value="C:nucleus"/>
    <property type="evidence" value="ECO:0007669"/>
    <property type="project" value="UniProtKB-SubCell"/>
</dbReference>
<keyword evidence="5" id="KW-0862">Zinc</keyword>
<organism evidence="10 11">
    <name type="scientific">Zonotrichia albicollis</name>
    <name type="common">White-throated sparrow</name>
    <name type="synonym">Fringilla albicollis</name>
    <dbReference type="NCBI Taxonomy" id="44394"/>
    <lineage>
        <taxon>Eukaryota</taxon>
        <taxon>Metazoa</taxon>
        <taxon>Chordata</taxon>
        <taxon>Craniata</taxon>
        <taxon>Vertebrata</taxon>
        <taxon>Euteleostomi</taxon>
        <taxon>Archelosauria</taxon>
        <taxon>Archosauria</taxon>
        <taxon>Dinosauria</taxon>
        <taxon>Saurischia</taxon>
        <taxon>Theropoda</taxon>
        <taxon>Coelurosauria</taxon>
        <taxon>Aves</taxon>
        <taxon>Neognathae</taxon>
        <taxon>Neoaves</taxon>
        <taxon>Telluraves</taxon>
        <taxon>Australaves</taxon>
        <taxon>Passeriformes</taxon>
        <taxon>Passerellidae</taxon>
        <taxon>Zonotrichia</taxon>
    </lineage>
</organism>
<keyword evidence="6" id="KW-0539">Nucleus</keyword>
<dbReference type="InterPro" id="IPR013087">
    <property type="entry name" value="Znf_C2H2_type"/>
</dbReference>
<dbReference type="Ensembl" id="ENSZALT00000002849.1">
    <property type="protein sequence ID" value="ENSZALP00000001596.1"/>
    <property type="gene ID" value="ENSZALG00000001860.1"/>
</dbReference>
<evidence type="ECO:0000256" key="1">
    <source>
        <dbReference type="ARBA" id="ARBA00004123"/>
    </source>
</evidence>
<dbReference type="Gene3D" id="3.30.160.60">
    <property type="entry name" value="Classic Zinc Finger"/>
    <property type="match status" value="2"/>
</dbReference>
<proteinExistence type="predicted"/>
<evidence type="ECO:0000256" key="4">
    <source>
        <dbReference type="ARBA" id="ARBA00022771"/>
    </source>
</evidence>
<keyword evidence="3" id="KW-0677">Repeat</keyword>
<evidence type="ECO:0000256" key="7">
    <source>
        <dbReference type="PROSITE-ProRule" id="PRU00042"/>
    </source>
</evidence>
<reference evidence="10" key="1">
    <citation type="submission" date="2025-08" db="UniProtKB">
        <authorList>
            <consortium name="Ensembl"/>
        </authorList>
    </citation>
    <scope>IDENTIFICATION</scope>
</reference>
<dbReference type="Proteomes" id="UP000694413">
    <property type="component" value="Unassembled WGS sequence"/>
</dbReference>
<dbReference type="PANTHER" id="PTHR23226">
    <property type="entry name" value="ZINC FINGER AND SCAN DOMAIN-CONTAINING"/>
    <property type="match status" value="1"/>
</dbReference>
<feature type="domain" description="C2H2-type" evidence="9">
    <location>
        <begin position="78"/>
        <end position="105"/>
    </location>
</feature>
<dbReference type="PANTHER" id="PTHR23226:SF416">
    <property type="entry name" value="FI01424P"/>
    <property type="match status" value="1"/>
</dbReference>
<dbReference type="PROSITE" id="PS50157">
    <property type="entry name" value="ZINC_FINGER_C2H2_2"/>
    <property type="match status" value="2"/>
</dbReference>
<dbReference type="Pfam" id="PF00096">
    <property type="entry name" value="zf-C2H2"/>
    <property type="match status" value="2"/>
</dbReference>
<keyword evidence="11" id="KW-1185">Reference proteome</keyword>
<dbReference type="GO" id="GO:0000981">
    <property type="term" value="F:DNA-binding transcription factor activity, RNA polymerase II-specific"/>
    <property type="evidence" value="ECO:0007669"/>
    <property type="project" value="TreeGrafter"/>
</dbReference>
<evidence type="ECO:0000256" key="2">
    <source>
        <dbReference type="ARBA" id="ARBA00022723"/>
    </source>
</evidence>
<dbReference type="SMART" id="SM00355">
    <property type="entry name" value="ZnF_C2H2"/>
    <property type="match status" value="2"/>
</dbReference>
<dbReference type="FunFam" id="3.30.160.60:FF:000005">
    <property type="entry name" value="Zinc finger protein 14 homolog"/>
    <property type="match status" value="1"/>
</dbReference>